<keyword evidence="11" id="KW-1185">Reference proteome</keyword>
<evidence type="ECO:0000313" key="11">
    <source>
        <dbReference type="Proteomes" id="UP000298138"/>
    </source>
</evidence>
<feature type="region of interest" description="Disordered" evidence="8">
    <location>
        <begin position="1"/>
        <end position="47"/>
    </location>
</feature>
<dbReference type="InterPro" id="IPR027165">
    <property type="entry name" value="CND3"/>
</dbReference>
<comment type="similarity">
    <text evidence="2">Belongs to the CND3 (condensin subunit 3) family.</text>
</comment>
<feature type="compositionally biased region" description="Basic and acidic residues" evidence="8">
    <location>
        <begin position="149"/>
        <end position="170"/>
    </location>
</feature>
<dbReference type="InterPro" id="IPR011989">
    <property type="entry name" value="ARM-like"/>
</dbReference>
<evidence type="ECO:0000256" key="1">
    <source>
        <dbReference type="ARBA" id="ARBA00004286"/>
    </source>
</evidence>
<evidence type="ECO:0000256" key="7">
    <source>
        <dbReference type="ARBA" id="ARBA00023306"/>
    </source>
</evidence>
<dbReference type="GO" id="GO:0000796">
    <property type="term" value="C:condensin complex"/>
    <property type="evidence" value="ECO:0007669"/>
    <property type="project" value="InterPro"/>
</dbReference>
<keyword evidence="4" id="KW-0132">Cell division</keyword>
<dbReference type="GO" id="GO:0051301">
    <property type="term" value="P:cell division"/>
    <property type="evidence" value="ECO:0007669"/>
    <property type="project" value="UniProtKB-KW"/>
</dbReference>
<evidence type="ECO:0000256" key="5">
    <source>
        <dbReference type="ARBA" id="ARBA00022776"/>
    </source>
</evidence>
<dbReference type="GO" id="GO:0007076">
    <property type="term" value="P:mitotic chromosome condensation"/>
    <property type="evidence" value="ECO:0007669"/>
    <property type="project" value="InterPro"/>
</dbReference>
<keyword evidence="5" id="KW-0498">Mitosis</keyword>
<keyword evidence="6" id="KW-0226">DNA condensation</keyword>
<feature type="compositionally biased region" description="Acidic residues" evidence="8">
    <location>
        <begin position="186"/>
        <end position="202"/>
    </location>
</feature>
<dbReference type="Pfam" id="PF12719">
    <property type="entry name" value="Cnd3"/>
    <property type="match status" value="1"/>
</dbReference>
<organism evidence="10 11">
    <name type="scientific">Ascodesmis nigricans</name>
    <dbReference type="NCBI Taxonomy" id="341454"/>
    <lineage>
        <taxon>Eukaryota</taxon>
        <taxon>Fungi</taxon>
        <taxon>Dikarya</taxon>
        <taxon>Ascomycota</taxon>
        <taxon>Pezizomycotina</taxon>
        <taxon>Pezizomycetes</taxon>
        <taxon>Pezizales</taxon>
        <taxon>Ascodesmidaceae</taxon>
        <taxon>Ascodesmis</taxon>
    </lineage>
</organism>
<sequence>MPAKAPRKPRATAASSSKPPAKRPRTARTTASTTPAPEPSPEATPEPQTYNALQKTIATIFAQAQKTTAGHRKLAINLRTVFDQCWNGTGSIGSTIGVREKDGEKLFAKEFCALLNRVLVVKKSEVVGDRCLRFADLFLRNLYGKEKKDKEREKARKAKQVEKEEKKKQQEAANADSDVEMKDADAMEDEPEEEPADNEEEETFEITPAIRVILRVIQHITPLITSKEKVVRYRTTQFIALILSNTLATFPFDFSKGSKRIFQKVASALAKRLQDKEAMVRVQAAVGLIRLLEMGVSIDEDDDDGEEDGDNNDGVLSALIESMQNDPSSDVRRAILYNLAPDPNTTLPYLLERARDVDAATRRSVYTRLVPSLGDFRHLSIGMREKLIRWGLNDRDDSVRQATKKMFNFRWVEDVGGDLLEVLERLDVTGETIDGGPRDLALKGFWEQRKDVVEQLVFDDEYWENLTPEAAFLVRSYNDYCRNSIAAGVDVDEKMPEVTKLAFFLQQYMNKLVAALRANDTTESEHYEFIVQQLLLIANTMDFGDEIGRRKMFSLLRESLSIVELSETVTHLVVEGLGKLCMGENDFCELMLATIAEIHDIVQDDDDEDGVKDSDSFATAKSGHSDDDGNESEGNTIHVEQNPSSEQPRPHKKRRTSEDPSSIALKRKSKSVTKKIPTQDPDAMEVDEGSPSASDSEAARALLELTVNLKCLHIAQSLLELLPPTPTLPTPLVTMLNSLIVPAVRTHEAPVRERGLRCLGLFTLLDRQLAEDNLPVFAHCFNHGHETLQTEALHIIADILLVHGGSILESEGSKYEQRTLYRMLAKAIKSEDIEESVQSTATEVVCKLMLARIIKDEDLLKVLVIAYFDPATAGNQALRQTLSYFLPVYCHSASENAEMMATIAVAVIHNLLTTRLDADEPDEMVPMSTVISHLVDWTDPRKTVVPNQAARSRAPMKMAEQVVAPSTHTHLAAQILTRILTPSCAKEERKLLVSMLGKCWIPRDADLEVLKEVLELVGEAVEGKVVTDVTGKNVLAKVEATVGTWVAEREAEEGGEVTVIERGGGEEEEEEEEEEGEGDQNEGDGGEGEETVLPEEDEKTPNVTDAEESEIE</sequence>
<feature type="region of interest" description="Disordered" evidence="8">
    <location>
        <begin position="149"/>
        <end position="202"/>
    </location>
</feature>
<feature type="compositionally biased region" description="Polar residues" evidence="8">
    <location>
        <begin position="632"/>
        <end position="647"/>
    </location>
</feature>
<dbReference type="STRING" id="341454.A0A4S2N7D8"/>
<evidence type="ECO:0000256" key="4">
    <source>
        <dbReference type="ARBA" id="ARBA00022618"/>
    </source>
</evidence>
<proteinExistence type="inferred from homology"/>
<name>A0A4S2N7D8_9PEZI</name>
<dbReference type="GO" id="GO:0000793">
    <property type="term" value="C:condensed chromosome"/>
    <property type="evidence" value="ECO:0007669"/>
    <property type="project" value="TreeGrafter"/>
</dbReference>
<dbReference type="PANTHER" id="PTHR14418:SF5">
    <property type="entry name" value="CONDENSIN COMPLEX SUBUNIT 3"/>
    <property type="match status" value="1"/>
</dbReference>
<feature type="region of interest" description="Disordered" evidence="8">
    <location>
        <begin position="1048"/>
        <end position="1112"/>
    </location>
</feature>
<dbReference type="InterPro" id="IPR025977">
    <property type="entry name" value="Cnd3_C"/>
</dbReference>
<dbReference type="EMBL" id="ML220112">
    <property type="protein sequence ID" value="TGZ85197.1"/>
    <property type="molecule type" value="Genomic_DNA"/>
</dbReference>
<evidence type="ECO:0000256" key="2">
    <source>
        <dbReference type="ARBA" id="ARBA00006533"/>
    </source>
</evidence>
<evidence type="ECO:0000313" key="10">
    <source>
        <dbReference type="EMBL" id="TGZ85197.1"/>
    </source>
</evidence>
<feature type="compositionally biased region" description="Basic residues" evidence="8">
    <location>
        <begin position="1"/>
        <end position="10"/>
    </location>
</feature>
<dbReference type="PANTHER" id="PTHR14418">
    <property type="entry name" value="CONDENSIN COMPLEX SUBUNIT 3-RELATED"/>
    <property type="match status" value="1"/>
</dbReference>
<comment type="subcellular location">
    <subcellularLocation>
        <location evidence="1">Chromosome</location>
    </subcellularLocation>
</comment>
<feature type="compositionally biased region" description="Acidic residues" evidence="8">
    <location>
        <begin position="1066"/>
        <end position="1098"/>
    </location>
</feature>
<reference evidence="10 11" key="1">
    <citation type="submission" date="2019-04" db="EMBL/GenBank/DDBJ databases">
        <title>Comparative genomics and transcriptomics to analyze fruiting body development in filamentous ascomycetes.</title>
        <authorList>
            <consortium name="DOE Joint Genome Institute"/>
            <person name="Lutkenhaus R."/>
            <person name="Traeger S."/>
            <person name="Breuer J."/>
            <person name="Kuo A."/>
            <person name="Lipzen A."/>
            <person name="Pangilinan J."/>
            <person name="Dilworth D."/>
            <person name="Sandor L."/>
            <person name="Poggeler S."/>
            <person name="Barry K."/>
            <person name="Grigoriev I.V."/>
            <person name="Nowrousian M."/>
        </authorList>
    </citation>
    <scope>NUCLEOTIDE SEQUENCE [LARGE SCALE GENOMIC DNA]</scope>
    <source>
        <strain evidence="10 11">CBS 389.68</strain>
    </source>
</reference>
<keyword evidence="3" id="KW-0158">Chromosome</keyword>
<evidence type="ECO:0000259" key="9">
    <source>
        <dbReference type="Pfam" id="PF12719"/>
    </source>
</evidence>
<dbReference type="SUPFAM" id="SSF48371">
    <property type="entry name" value="ARM repeat"/>
    <property type="match status" value="1"/>
</dbReference>
<evidence type="ECO:0000256" key="8">
    <source>
        <dbReference type="SAM" id="MobiDB-lite"/>
    </source>
</evidence>
<dbReference type="Proteomes" id="UP000298138">
    <property type="component" value="Unassembled WGS sequence"/>
</dbReference>
<dbReference type="InterPro" id="IPR016024">
    <property type="entry name" value="ARM-type_fold"/>
</dbReference>
<feature type="domain" description="Nuclear condensin complex subunit 3 C-terminal" evidence="9">
    <location>
        <begin position="710"/>
        <end position="998"/>
    </location>
</feature>
<protein>
    <submittedName>
        <fullName evidence="10">ARM repeat-containing protein</fullName>
    </submittedName>
</protein>
<dbReference type="FunCoup" id="A0A4S2N7D8">
    <property type="interactions" value="197"/>
</dbReference>
<dbReference type="Gene3D" id="1.25.10.10">
    <property type="entry name" value="Leucine-rich Repeat Variant"/>
    <property type="match status" value="1"/>
</dbReference>
<feature type="region of interest" description="Disordered" evidence="8">
    <location>
        <begin position="605"/>
        <end position="697"/>
    </location>
</feature>
<evidence type="ECO:0000256" key="6">
    <source>
        <dbReference type="ARBA" id="ARBA00023067"/>
    </source>
</evidence>
<keyword evidence="7" id="KW-0131">Cell cycle</keyword>
<evidence type="ECO:0000256" key="3">
    <source>
        <dbReference type="ARBA" id="ARBA00022454"/>
    </source>
</evidence>
<dbReference type="OrthoDB" id="27187at2759"/>
<gene>
    <name evidence="10" type="ORF">EX30DRAFT_392565</name>
</gene>
<dbReference type="AlphaFoldDB" id="A0A4S2N7D8"/>
<accession>A0A4S2N7D8</accession>
<dbReference type="InParanoid" id="A0A4S2N7D8"/>